<dbReference type="Gene3D" id="2.60.40.1120">
    <property type="entry name" value="Carboxypeptidase-like, regulatory domain"/>
    <property type="match status" value="1"/>
</dbReference>
<dbReference type="Pfam" id="PF13715">
    <property type="entry name" value="CarbopepD_reg_2"/>
    <property type="match status" value="1"/>
</dbReference>
<evidence type="ECO:0000256" key="2">
    <source>
        <dbReference type="SAM" id="SignalP"/>
    </source>
</evidence>
<evidence type="ECO:0000313" key="3">
    <source>
        <dbReference type="EMBL" id="SFE63696.1"/>
    </source>
</evidence>
<dbReference type="InterPro" id="IPR008969">
    <property type="entry name" value="CarboxyPept-like_regulatory"/>
</dbReference>
<dbReference type="STRING" id="1003.SAMN04488541_100498"/>
<accession>A0A1I2C5Q8</accession>
<name>A0A1I2C5Q8_9BACT</name>
<feature type="signal peptide" evidence="2">
    <location>
        <begin position="1"/>
        <end position="26"/>
    </location>
</feature>
<feature type="chain" id="PRO_5011778683" evidence="2">
    <location>
        <begin position="27"/>
        <end position="901"/>
    </location>
</feature>
<dbReference type="Proteomes" id="UP000199513">
    <property type="component" value="Unassembled WGS sequence"/>
</dbReference>
<dbReference type="InterPro" id="IPR043741">
    <property type="entry name" value="DUF5686"/>
</dbReference>
<dbReference type="EMBL" id="FONY01000004">
    <property type="protein sequence ID" value="SFE63696.1"/>
    <property type="molecule type" value="Genomic_DNA"/>
</dbReference>
<evidence type="ECO:0000313" key="4">
    <source>
        <dbReference type="Proteomes" id="UP000199513"/>
    </source>
</evidence>
<keyword evidence="2" id="KW-0732">Signal</keyword>
<dbReference type="RefSeq" id="WP_091540013.1">
    <property type="nucleotide sequence ID" value="NZ_FONY01000004.1"/>
</dbReference>
<gene>
    <name evidence="3" type="ORF">SAMN04488541_100498</name>
</gene>
<dbReference type="Pfam" id="PF18939">
    <property type="entry name" value="DUF5686"/>
    <property type="match status" value="1"/>
</dbReference>
<reference evidence="3 4" key="1">
    <citation type="submission" date="2016-10" db="EMBL/GenBank/DDBJ databases">
        <authorList>
            <person name="de Groot N.N."/>
        </authorList>
    </citation>
    <scope>NUCLEOTIDE SEQUENCE [LARGE SCALE GENOMIC DNA]</scope>
    <source>
        <strain>GEY</strain>
        <strain evidence="4">DSM 9560</strain>
    </source>
</reference>
<proteinExistence type="predicted"/>
<feature type="compositionally biased region" description="Basic and acidic residues" evidence="1">
    <location>
        <begin position="407"/>
        <end position="421"/>
    </location>
</feature>
<sequence length="901" mass="104028">MLNKINCILSFSLLFSFLHLGFQSFAQTGGIRGYVRNDKGEPLPLASIYVKNTQVGTASNNDAYYELKLAEGKYQIVFQYLSYQTVEKEVVIGKEFINLDIRMELQTYLLREVEVKAGAEDPAYTIMRKAIAMSKVHKLQVDAYDARIYMKGTGRILNIPFLLEKKLKEEGIVEGKTYLTENITDLHFEQPNKYVKKVISLRSSDIEPKSASPMDYVEASFYDPSIADIVSPLSPSAFAYYKFSLESVFRDQGFEVNKIKVTPRSRGDGVWEGYIYIVENKWCIHSLQLETEKLGIKIGVQQNYSPVQDGVFMPITHQIRIYGKYLGFEAEGFYVASVSNYKLKVNPNFIPEVKLIDEKIEKEKAAVVNKQNKEKLKKGEQDLEEALKNGQELTRKNLKKLLKEAEKQQLENERKQTKKGETPPSELVRNDSTTIDSLAYKRGADEKFWEENRTIPLTDFEEKSYVERDSLVKVDSIKKTTEIKDSTGTEVKVKQAKKFQIGDLLFGGTYKTGKQSNLTLSSWITDINYNTVEGFASDLKLTYLRSMILSKEKKRAGYLKISGLTRYSIAREMFTGKGEIDLMYNFRRKGRIQLDGGRYIQQMSTEYPIPMILNTLTTLVFERNWMKIYERDYVRLRWNDEVKKGLVLNASFEYANRNPLQNLADYRVFDWKERDFTSNNPENVEVTETAFPAHTAATFQANIEYKPFLQYGIKNGRKYLIDENSPILKFQYRKGMIGVDYDFLSLGIQHQTNVGIRGKIGYMIAGGAFLNKNTIYFPDFKHFNGNQIFVQFADPVSSFRLLDYYRFSTADKYLEGHAYIQFRKFLLTQFIYLRSFGWKENLFVNHLLTPKNNYTEVGYALDGILRLFRVEAIANFENGIYKNWGVRVGITTTFGLRVGMD</sequence>
<dbReference type="SUPFAM" id="SSF49464">
    <property type="entry name" value="Carboxypeptidase regulatory domain-like"/>
    <property type="match status" value="1"/>
</dbReference>
<keyword evidence="4" id="KW-1185">Reference proteome</keyword>
<organism evidence="3 4">
    <name type="scientific">Thermoflexibacter ruber</name>
    <dbReference type="NCBI Taxonomy" id="1003"/>
    <lineage>
        <taxon>Bacteria</taxon>
        <taxon>Pseudomonadati</taxon>
        <taxon>Bacteroidota</taxon>
        <taxon>Cytophagia</taxon>
        <taxon>Cytophagales</taxon>
        <taxon>Thermoflexibacteraceae</taxon>
        <taxon>Thermoflexibacter</taxon>
    </lineage>
</organism>
<evidence type="ECO:0000256" key="1">
    <source>
        <dbReference type="SAM" id="MobiDB-lite"/>
    </source>
</evidence>
<feature type="region of interest" description="Disordered" evidence="1">
    <location>
        <begin position="407"/>
        <end position="433"/>
    </location>
</feature>
<protein>
    <submittedName>
        <fullName evidence="3">CarboxypepD_reg-like domain-containing protein</fullName>
    </submittedName>
</protein>
<dbReference type="AlphaFoldDB" id="A0A1I2C5Q8"/>
<dbReference type="OrthoDB" id="983143at2"/>